<evidence type="ECO:0000256" key="3">
    <source>
        <dbReference type="SAM" id="Phobius"/>
    </source>
</evidence>
<comment type="caution">
    <text evidence="4">The sequence shown here is derived from an EMBL/GenBank/DDBJ whole genome shotgun (WGS) entry which is preliminary data.</text>
</comment>
<evidence type="ECO:0000313" key="4">
    <source>
        <dbReference type="EMBL" id="OGZ19008.1"/>
    </source>
</evidence>
<comment type="similarity">
    <text evidence="2">Belongs to the CDP-alcohol phosphatidyltransferase class-I family.</text>
</comment>
<gene>
    <name evidence="4" type="ORF">A2175_01625</name>
</gene>
<dbReference type="InterPro" id="IPR043130">
    <property type="entry name" value="CDP-OH_PTrfase_TM_dom"/>
</dbReference>
<feature type="transmembrane region" description="Helical" evidence="3">
    <location>
        <begin position="172"/>
        <end position="193"/>
    </location>
</feature>
<name>A0A1G2E1G4_9BACT</name>
<reference evidence="4 5" key="1">
    <citation type="journal article" date="2016" name="Nat. Commun.">
        <title>Thousands of microbial genomes shed light on interconnected biogeochemical processes in an aquifer system.</title>
        <authorList>
            <person name="Anantharaman K."/>
            <person name="Brown C.T."/>
            <person name="Hug L.A."/>
            <person name="Sharon I."/>
            <person name="Castelle C.J."/>
            <person name="Probst A.J."/>
            <person name="Thomas B.C."/>
            <person name="Singh A."/>
            <person name="Wilkins M.J."/>
            <person name="Karaoz U."/>
            <person name="Brodie E.L."/>
            <person name="Williams K.H."/>
            <person name="Hubbard S.S."/>
            <person name="Banfield J.F."/>
        </authorList>
    </citation>
    <scope>NUCLEOTIDE SEQUENCE [LARGE SCALE GENOMIC DNA]</scope>
</reference>
<proteinExistence type="inferred from homology"/>
<dbReference type="EMBL" id="MHLY01000003">
    <property type="protein sequence ID" value="OGZ19008.1"/>
    <property type="molecule type" value="Genomic_DNA"/>
</dbReference>
<evidence type="ECO:0008006" key="6">
    <source>
        <dbReference type="Google" id="ProtNLM"/>
    </source>
</evidence>
<dbReference type="Proteomes" id="UP000176755">
    <property type="component" value="Unassembled WGS sequence"/>
</dbReference>
<dbReference type="GO" id="GO:0008654">
    <property type="term" value="P:phospholipid biosynthetic process"/>
    <property type="evidence" value="ECO:0007669"/>
    <property type="project" value="InterPro"/>
</dbReference>
<sequence length="196" mass="22291">MKILSEKIGVIFSKIIPSPNAWTTISLFFAAFGFWSLLKNNLLIGLILFLIAGLFDKVDGLVARTLKKETPLGAFLDGVIDRYVETFLFLGLFLYVSQAKADFSLMDCFWFFLLIFGSLMTPFIKAYADHRKLITDPDKLDKMKGFFSRAIRLGLIYFGMLFSLFYPDSLMSFIIVIAILSNLAVLQRIRLAIKLI</sequence>
<protein>
    <recommendedName>
        <fullName evidence="6">CDP-alcohol phosphatidyltransferase</fullName>
    </recommendedName>
</protein>
<dbReference type="GO" id="GO:0016020">
    <property type="term" value="C:membrane"/>
    <property type="evidence" value="ECO:0007669"/>
    <property type="project" value="InterPro"/>
</dbReference>
<keyword evidence="3" id="KW-0472">Membrane</keyword>
<evidence type="ECO:0000256" key="1">
    <source>
        <dbReference type="ARBA" id="ARBA00022679"/>
    </source>
</evidence>
<keyword evidence="3" id="KW-0812">Transmembrane</keyword>
<dbReference type="STRING" id="1801663.A2175_01625"/>
<dbReference type="AlphaFoldDB" id="A0A1G2E1G4"/>
<feature type="transmembrane region" description="Helical" evidence="3">
    <location>
        <begin position="21"/>
        <end position="38"/>
    </location>
</feature>
<organism evidence="4 5">
    <name type="scientific">Candidatus Nealsonbacteria bacterium RBG_13_42_11</name>
    <dbReference type="NCBI Taxonomy" id="1801663"/>
    <lineage>
        <taxon>Bacteria</taxon>
        <taxon>Candidatus Nealsoniibacteriota</taxon>
    </lineage>
</organism>
<feature type="transmembrane region" description="Helical" evidence="3">
    <location>
        <begin position="109"/>
        <end position="128"/>
    </location>
</feature>
<feature type="transmembrane region" description="Helical" evidence="3">
    <location>
        <begin position="44"/>
        <end position="62"/>
    </location>
</feature>
<feature type="transmembrane region" description="Helical" evidence="3">
    <location>
        <begin position="74"/>
        <end position="97"/>
    </location>
</feature>
<evidence type="ECO:0000313" key="5">
    <source>
        <dbReference type="Proteomes" id="UP000176755"/>
    </source>
</evidence>
<dbReference type="PROSITE" id="PS00379">
    <property type="entry name" value="CDP_ALCOHOL_P_TRANSF"/>
    <property type="match status" value="1"/>
</dbReference>
<dbReference type="InterPro" id="IPR000462">
    <property type="entry name" value="CDP-OH_P_trans"/>
</dbReference>
<dbReference type="InterPro" id="IPR048254">
    <property type="entry name" value="CDP_ALCOHOL_P_TRANSF_CS"/>
</dbReference>
<accession>A0A1G2E1G4</accession>
<dbReference type="Gene3D" id="1.20.120.1760">
    <property type="match status" value="1"/>
</dbReference>
<dbReference type="Pfam" id="PF01066">
    <property type="entry name" value="CDP-OH_P_transf"/>
    <property type="match status" value="1"/>
</dbReference>
<keyword evidence="3" id="KW-1133">Transmembrane helix</keyword>
<keyword evidence="1 2" id="KW-0808">Transferase</keyword>
<dbReference type="GO" id="GO:0016780">
    <property type="term" value="F:phosphotransferase activity, for other substituted phosphate groups"/>
    <property type="evidence" value="ECO:0007669"/>
    <property type="project" value="InterPro"/>
</dbReference>
<evidence type="ECO:0000256" key="2">
    <source>
        <dbReference type="RuleBase" id="RU003750"/>
    </source>
</evidence>